<evidence type="ECO:0000256" key="1">
    <source>
        <dbReference type="SAM" id="MobiDB-lite"/>
    </source>
</evidence>
<dbReference type="KEGG" id="hru:Halru_3168"/>
<keyword evidence="4" id="KW-1185">Reference proteome</keyword>
<evidence type="ECO:0000313" key="4">
    <source>
        <dbReference type="Proteomes" id="UP000010846"/>
    </source>
</evidence>
<dbReference type="HOGENOM" id="CLU_2257289_0_0_2"/>
<keyword evidence="2" id="KW-0472">Membrane</keyword>
<protein>
    <submittedName>
        <fullName evidence="3">Uncharacterized protein</fullName>
    </submittedName>
</protein>
<sequence>MRDSFGTGATLGTHDMPMADDRRGIADEREKRKNWISRFHETHPLRSFIFFDLVVWLAAIGIVRLLPFVSVRWWSAGSLLAVTVITWVVLVFERPPRPGFGRR</sequence>
<dbReference type="Proteomes" id="UP000010846">
    <property type="component" value="Chromosome"/>
</dbReference>
<name>L0IG44_HALRX</name>
<accession>L0IG44</accession>
<dbReference type="EMBL" id="CP003050">
    <property type="protein sequence ID" value="AGB17734.1"/>
    <property type="molecule type" value="Genomic_DNA"/>
</dbReference>
<dbReference type="AlphaFoldDB" id="L0IG44"/>
<feature type="transmembrane region" description="Helical" evidence="2">
    <location>
        <begin position="73"/>
        <end position="92"/>
    </location>
</feature>
<feature type="transmembrane region" description="Helical" evidence="2">
    <location>
        <begin position="48"/>
        <end position="67"/>
    </location>
</feature>
<reference evidence="3" key="1">
    <citation type="submission" date="2011-09" db="EMBL/GenBank/DDBJ databases">
        <title>Complete sequence of Halovivax ruber XH-70.</title>
        <authorList>
            <consortium name="US DOE Joint Genome Institute"/>
            <person name="Lucas S."/>
            <person name="Han J."/>
            <person name="Lapidus A."/>
            <person name="Cheng J.-F."/>
            <person name="Goodwin L."/>
            <person name="Pitluck S."/>
            <person name="Peters L."/>
            <person name="Mikhailova N."/>
            <person name="Davenport K."/>
            <person name="Detter J.C."/>
            <person name="Han C."/>
            <person name="Tapia R."/>
            <person name="Land M."/>
            <person name="Hauser L."/>
            <person name="Kyrpides N."/>
            <person name="Ivanova N."/>
            <person name="Pagani I."/>
            <person name="Sproer C."/>
            <person name="Anderson I."/>
            <person name="Woyke T."/>
        </authorList>
    </citation>
    <scope>NUCLEOTIDE SEQUENCE</scope>
    <source>
        <strain evidence="3">XH-70</strain>
    </source>
</reference>
<dbReference type="STRING" id="797302.Halru_3168"/>
<evidence type="ECO:0000313" key="3">
    <source>
        <dbReference type="EMBL" id="AGB17734.1"/>
    </source>
</evidence>
<keyword evidence="2" id="KW-1133">Transmembrane helix</keyword>
<gene>
    <name evidence="3" type="ordered locus">Halru_3168</name>
</gene>
<evidence type="ECO:0000256" key="2">
    <source>
        <dbReference type="SAM" id="Phobius"/>
    </source>
</evidence>
<proteinExistence type="predicted"/>
<keyword evidence="2" id="KW-0812">Transmembrane</keyword>
<feature type="region of interest" description="Disordered" evidence="1">
    <location>
        <begin position="1"/>
        <end position="22"/>
    </location>
</feature>
<organism evidence="3 4">
    <name type="scientific">Halovivax ruber (strain DSM 18193 / JCM 13892 / XH-70)</name>
    <dbReference type="NCBI Taxonomy" id="797302"/>
    <lineage>
        <taxon>Archaea</taxon>
        <taxon>Methanobacteriati</taxon>
        <taxon>Methanobacteriota</taxon>
        <taxon>Stenosarchaea group</taxon>
        <taxon>Halobacteria</taxon>
        <taxon>Halobacteriales</taxon>
        <taxon>Natrialbaceae</taxon>
        <taxon>Halovivax</taxon>
    </lineage>
</organism>